<feature type="active site" description="Nucleophile" evidence="4">
    <location>
        <position position="228"/>
    </location>
</feature>
<feature type="region of interest" description="RU A" evidence="4">
    <location>
        <begin position="1"/>
        <end position="104"/>
    </location>
</feature>
<evidence type="ECO:0000256" key="4">
    <source>
        <dbReference type="HAMAP-Rule" id="MF_01989"/>
    </source>
</evidence>
<feature type="site" description="Important for substrate specificity" evidence="4">
    <location>
        <position position="320"/>
    </location>
</feature>
<dbReference type="Proteomes" id="UP000249688">
    <property type="component" value="Unassembled WGS sequence"/>
</dbReference>
<dbReference type="GO" id="GO:0019381">
    <property type="term" value="P:atrazine catabolic process"/>
    <property type="evidence" value="ECO:0007669"/>
    <property type="project" value="UniProtKB-UniRule"/>
</dbReference>
<dbReference type="Gene3D" id="3.30.1330.180">
    <property type="entry name" value="Cyanuric acid hydrolase/Barbiturase, RU B"/>
    <property type="match status" value="1"/>
</dbReference>
<protein>
    <recommendedName>
        <fullName evidence="4">Cyanuric acid amidohydrolase</fullName>
        <shortName evidence="4">CAH</shortName>
        <ecNumber evidence="4">3.5.2.15</ecNumber>
    </recommendedName>
</protein>
<feature type="binding site" evidence="4">
    <location>
        <position position="351"/>
    </location>
    <ligand>
        <name>Mg(2+)</name>
        <dbReference type="ChEBI" id="CHEBI:18420"/>
        <note>structural</note>
    </ligand>
</feature>
<dbReference type="InterPro" id="IPR043008">
    <property type="entry name" value="AtzD/Barbiturase_RUA"/>
</dbReference>
<comment type="pathway">
    <text evidence="4">Xenobiotic degradation; atrazine degradation; biuret from cyanurate: step 1/1.</text>
</comment>
<feature type="binding site" evidence="4">
    <location>
        <begin position="343"/>
        <end position="344"/>
    </location>
    <ligand>
        <name>substrate</name>
    </ligand>
</feature>
<name>A0A2W7IGD4_9PROT</name>
<accession>A0A2W7IGD4</accession>
<keyword evidence="4" id="KW-0479">Metal-binding</keyword>
<feature type="active site" evidence="4">
    <location>
        <position position="163"/>
    </location>
</feature>
<dbReference type="HAMAP" id="MF_01989">
    <property type="entry name" value="Cyc_amidohydrol"/>
    <property type="match status" value="1"/>
</dbReference>
<dbReference type="EMBL" id="QKYU01000011">
    <property type="protein sequence ID" value="PZW45611.1"/>
    <property type="molecule type" value="Genomic_DNA"/>
</dbReference>
<dbReference type="EC" id="3.5.2.15" evidence="4"/>
<feature type="binding site" evidence="4">
    <location>
        <begin position="228"/>
        <end position="229"/>
    </location>
    <ligand>
        <name>substrate</name>
    </ligand>
</feature>
<comment type="caution">
    <text evidence="4">Lacks conserved residue(s) required for the propagation of feature annotation.</text>
</comment>
<dbReference type="Gene3D" id="3.30.1330.160">
    <property type="entry name" value="Cyanuric acid hydrolase/Barbituras, RU C"/>
    <property type="match status" value="1"/>
</dbReference>
<feature type="binding site" evidence="4">
    <location>
        <position position="346"/>
    </location>
    <ligand>
        <name>Mg(2+)</name>
        <dbReference type="ChEBI" id="CHEBI:18420"/>
        <note>structural</note>
    </ligand>
</feature>
<organism evidence="5 6">
    <name type="scientific">Humitalea rosea</name>
    <dbReference type="NCBI Taxonomy" id="990373"/>
    <lineage>
        <taxon>Bacteria</taxon>
        <taxon>Pseudomonadati</taxon>
        <taxon>Pseudomonadota</taxon>
        <taxon>Alphaproteobacteria</taxon>
        <taxon>Acetobacterales</taxon>
        <taxon>Roseomonadaceae</taxon>
        <taxon>Humitalea</taxon>
    </lineage>
</organism>
<feature type="binding site" evidence="4">
    <location>
        <begin position="84"/>
        <end position="85"/>
    </location>
    <ligand>
        <name>substrate</name>
    </ligand>
</feature>
<dbReference type="InterPro" id="IPR043006">
    <property type="entry name" value="AtzD/Barbiturase_RUB"/>
</dbReference>
<reference evidence="5 6" key="1">
    <citation type="submission" date="2018-06" db="EMBL/GenBank/DDBJ databases">
        <title>Genomic Encyclopedia of Archaeal and Bacterial Type Strains, Phase II (KMG-II): from individual species to whole genera.</title>
        <authorList>
            <person name="Goeker M."/>
        </authorList>
    </citation>
    <scope>NUCLEOTIDE SEQUENCE [LARGE SCALE GENOMIC DNA]</scope>
    <source>
        <strain evidence="5 6">DSM 24525</strain>
    </source>
</reference>
<dbReference type="UniPathway" id="UPA00008">
    <property type="reaction ID" value="UER00502"/>
</dbReference>
<feature type="binding site" evidence="4">
    <location>
        <position position="349"/>
    </location>
    <ligand>
        <name>Mg(2+)</name>
        <dbReference type="ChEBI" id="CHEBI:18420"/>
        <note>structural</note>
    </ligand>
</feature>
<dbReference type="InterPro" id="IPR014086">
    <property type="entry name" value="AtzD/Barbiturase"/>
</dbReference>
<dbReference type="NCBIfam" id="TIGR02714">
    <property type="entry name" value="amido_AtzD_TrzD"/>
    <property type="match status" value="1"/>
</dbReference>
<dbReference type="GO" id="GO:0018753">
    <property type="term" value="F:cyanuric acid amidohydrolase activity"/>
    <property type="evidence" value="ECO:0007669"/>
    <property type="project" value="UniProtKB-UniRule"/>
</dbReference>
<dbReference type="AlphaFoldDB" id="A0A2W7IGD4"/>
<feature type="binding site" evidence="4">
    <location>
        <position position="53"/>
    </location>
    <ligand>
        <name>substrate</name>
    </ligand>
</feature>
<dbReference type="OrthoDB" id="569708at2"/>
<proteinExistence type="inferred from homology"/>
<comment type="subunit">
    <text evidence="2 4">Homotetramer.</text>
</comment>
<dbReference type="RefSeq" id="WP_111398273.1">
    <property type="nucleotide sequence ID" value="NZ_QKYU01000011.1"/>
</dbReference>
<evidence type="ECO:0000256" key="2">
    <source>
        <dbReference type="ARBA" id="ARBA00011881"/>
    </source>
</evidence>
<feature type="binding site" evidence="4">
    <location>
        <position position="297"/>
    </location>
    <ligand>
        <name>Mg(2+)</name>
        <dbReference type="ChEBI" id="CHEBI:18420"/>
        <note>structural</note>
    </ligand>
</feature>
<feature type="binding site" evidence="4">
    <location>
        <position position="324"/>
    </location>
    <ligand>
        <name>substrate</name>
    </ligand>
</feature>
<dbReference type="Pfam" id="PF09663">
    <property type="entry name" value="Amido_AtzD_TrzD"/>
    <property type="match status" value="1"/>
</dbReference>
<gene>
    <name evidence="5" type="ORF">C8P66_11126</name>
</gene>
<evidence type="ECO:0000256" key="3">
    <source>
        <dbReference type="ARBA" id="ARBA00022801"/>
    </source>
</evidence>
<keyword evidence="6" id="KW-1185">Reference proteome</keyword>
<keyword evidence="3 4" id="KW-0378">Hydrolase</keyword>
<keyword evidence="4" id="KW-0460">Magnesium</keyword>
<comment type="function">
    <text evidence="4">Responsible for the hydrolysis of cyanuric acid, an intermediate formed during catabolism of s-triazine based compounds in herbicides such as atrazine and polymers such as melamine. Catalyzes the hydrolytic opening of the s-triazine ring of cyanuric acid (2,4,6-trihydroxy-s-triazine) to yield carbon dioxide and carboxybiuret, which spontaneously decarboxylates to biuret.</text>
</comment>
<evidence type="ECO:0000313" key="6">
    <source>
        <dbReference type="Proteomes" id="UP000249688"/>
    </source>
</evidence>
<feature type="region of interest" description="RU C" evidence="4">
    <location>
        <begin position="251"/>
        <end position="370"/>
    </location>
</feature>
<dbReference type="InterPro" id="IPR043007">
    <property type="entry name" value="AtzD/Barbiturase_RUC"/>
</dbReference>
<comment type="domain">
    <text evidence="4">The monomer structure is formed from three repeating units (RUs) that share the same structure as one another. The monomer, the active site and substrate all possess threefold rotational symmetry, to the extent that the active site possesses three potential Ser-Lys catalytic dyads. It is possible that any or all of the three active-site serines may act as nucleophile (albeit only one can do so per catalytic cycle).</text>
</comment>
<comment type="caution">
    <text evidence="5">The sequence shown here is derived from an EMBL/GenBank/DDBJ whole genome shotgun (WGS) entry which is preliminary data.</text>
</comment>
<feature type="binding site" evidence="4">
    <location>
        <position position="350"/>
    </location>
    <ligand>
        <name>Mg(2+)</name>
        <dbReference type="ChEBI" id="CHEBI:18420"/>
        <note>structural</note>
    </ligand>
</feature>
<evidence type="ECO:0000313" key="5">
    <source>
        <dbReference type="EMBL" id="PZW45611.1"/>
    </source>
</evidence>
<feature type="binding site" evidence="4">
    <location>
        <position position="192"/>
    </location>
    <ligand>
        <name>substrate</name>
    </ligand>
</feature>
<evidence type="ECO:0000256" key="1">
    <source>
        <dbReference type="ARBA" id="ARBA00010947"/>
    </source>
</evidence>
<sequence length="370" mass="37663">MARRALLHRLAAAHPGDTAPLEALMDQGALDPRLIVAILGKTEGNGCVNDFTRAYAVQAMAGMLARRMLTTPEIVLEKVAMVMSGGTEGGLSPHWLVLSVVPDGGEATPGGARLAIGTAFTEPLPPAAIGRAAQAEATAEAVRAAMAAAGIEDPGSVHYVQVKCPLLTSERIAASEDPVVTHDTYASMGFSRGASALGVALALGEIDAVTDEMVLRDLSRFSARAACSAGVELARNEVVVLGMSQDWAGDLVIAHDVMADAIDLDAIRRALAAAGLPQGPGQLTEAEALVAVLAKAEPSTTGRIRGLRHIMNDDSDINATRHARALVGGVVAAATGRTDAFVSGGAEHQGPDGGGPVAIVARVAAAGPPP</sequence>
<comment type="catalytic activity">
    <reaction evidence="4">
        <text>cyanurate + H2O = 1-carboxybiuret + H(+)</text>
        <dbReference type="Rhea" id="RHEA:70363"/>
        <dbReference type="ChEBI" id="CHEBI:15377"/>
        <dbReference type="ChEBI" id="CHEBI:15378"/>
        <dbReference type="ChEBI" id="CHEBI:38028"/>
        <dbReference type="ChEBI" id="CHEBI:142864"/>
        <dbReference type="EC" id="3.5.2.15"/>
    </reaction>
</comment>
<feature type="binding site" evidence="4">
    <location>
        <position position="354"/>
    </location>
    <ligand>
        <name>Mg(2+)</name>
        <dbReference type="ChEBI" id="CHEBI:18420"/>
        <note>structural</note>
    </ligand>
</feature>
<comment type="activity regulation">
    <text evidence="4">Inhibited by barbituric acid.</text>
</comment>
<dbReference type="GO" id="GO:0046872">
    <property type="term" value="F:metal ion binding"/>
    <property type="evidence" value="ECO:0007669"/>
    <property type="project" value="UniProtKB-UniRule"/>
</dbReference>
<dbReference type="Gene3D" id="3.30.1330.170">
    <property type="entry name" value="Cyanuric acid hydrolase/Barbiturase, RU A"/>
    <property type="match status" value="1"/>
</dbReference>
<comment type="similarity">
    <text evidence="1 4">Belongs to the cyclic amide hydrolase (CyAH) family.</text>
</comment>